<evidence type="ECO:0000313" key="4">
    <source>
        <dbReference type="Proteomes" id="UP000019132"/>
    </source>
</evidence>
<dbReference type="SUPFAM" id="SSF103657">
    <property type="entry name" value="BAR/IMD domain-like"/>
    <property type="match status" value="1"/>
</dbReference>
<dbReference type="Pfam" id="PF00787">
    <property type="entry name" value="PX"/>
    <property type="match status" value="1"/>
</dbReference>
<evidence type="ECO:0000256" key="1">
    <source>
        <dbReference type="SAM" id="MobiDB-lite"/>
    </source>
</evidence>
<dbReference type="GO" id="GO:0005768">
    <property type="term" value="C:endosome"/>
    <property type="evidence" value="ECO:0007669"/>
    <property type="project" value="TreeGrafter"/>
</dbReference>
<name>K3WEG7_GLOUD</name>
<dbReference type="EMBL" id="GL376603">
    <property type="status" value="NOT_ANNOTATED_CDS"/>
    <property type="molecule type" value="Genomic_DNA"/>
</dbReference>
<dbReference type="PROSITE" id="PS50195">
    <property type="entry name" value="PX"/>
    <property type="match status" value="1"/>
</dbReference>
<dbReference type="HOGENOM" id="CLU_584564_0_0_1"/>
<reference evidence="4" key="1">
    <citation type="journal article" date="2010" name="Genome Biol.">
        <title>Genome sequence of the necrotrophic plant pathogen Pythium ultimum reveals original pathogenicity mechanisms and effector repertoire.</title>
        <authorList>
            <person name="Levesque C.A."/>
            <person name="Brouwer H."/>
            <person name="Cano L."/>
            <person name="Hamilton J.P."/>
            <person name="Holt C."/>
            <person name="Huitema E."/>
            <person name="Raffaele S."/>
            <person name="Robideau G.P."/>
            <person name="Thines M."/>
            <person name="Win J."/>
            <person name="Zerillo M.M."/>
            <person name="Beakes G.W."/>
            <person name="Boore J.L."/>
            <person name="Busam D."/>
            <person name="Dumas B."/>
            <person name="Ferriera S."/>
            <person name="Fuerstenberg S.I."/>
            <person name="Gachon C.M."/>
            <person name="Gaulin E."/>
            <person name="Govers F."/>
            <person name="Grenville-Briggs L."/>
            <person name="Horner N."/>
            <person name="Hostetler J."/>
            <person name="Jiang R.H."/>
            <person name="Johnson J."/>
            <person name="Krajaejun T."/>
            <person name="Lin H."/>
            <person name="Meijer H.J."/>
            <person name="Moore B."/>
            <person name="Morris P."/>
            <person name="Phuntmart V."/>
            <person name="Puiu D."/>
            <person name="Shetty J."/>
            <person name="Stajich J.E."/>
            <person name="Tripathy S."/>
            <person name="Wawra S."/>
            <person name="van West P."/>
            <person name="Whitty B.R."/>
            <person name="Coutinho P.M."/>
            <person name="Henrissat B."/>
            <person name="Martin F."/>
            <person name="Thomas P.D."/>
            <person name="Tyler B.M."/>
            <person name="De Vries R.P."/>
            <person name="Kamoun S."/>
            <person name="Yandell M."/>
            <person name="Tisserat N."/>
            <person name="Buell C.R."/>
        </authorList>
    </citation>
    <scope>NUCLEOTIDE SEQUENCE</scope>
    <source>
        <strain evidence="4">DAOM:BR144</strain>
    </source>
</reference>
<reference evidence="3" key="3">
    <citation type="submission" date="2015-02" db="UniProtKB">
        <authorList>
            <consortium name="EnsemblProtists"/>
        </authorList>
    </citation>
    <scope>IDENTIFICATION</scope>
    <source>
        <strain evidence="3">DAOM BR144</strain>
    </source>
</reference>
<dbReference type="GO" id="GO:0035091">
    <property type="term" value="F:phosphatidylinositol binding"/>
    <property type="evidence" value="ECO:0007669"/>
    <property type="project" value="InterPro"/>
</dbReference>
<feature type="domain" description="PX" evidence="2">
    <location>
        <begin position="1"/>
        <end position="123"/>
    </location>
</feature>
<dbReference type="InterPro" id="IPR027267">
    <property type="entry name" value="AH/BAR_dom_sf"/>
</dbReference>
<evidence type="ECO:0000259" key="2">
    <source>
        <dbReference type="PROSITE" id="PS50195"/>
    </source>
</evidence>
<dbReference type="SMART" id="SM00312">
    <property type="entry name" value="PX"/>
    <property type="match status" value="1"/>
</dbReference>
<dbReference type="InterPro" id="IPR015404">
    <property type="entry name" value="Vps5_C"/>
</dbReference>
<dbReference type="InParanoid" id="K3WEG7"/>
<dbReference type="Gene3D" id="3.30.1520.10">
    <property type="entry name" value="Phox-like domain"/>
    <property type="match status" value="1"/>
</dbReference>
<dbReference type="SUPFAM" id="SSF64268">
    <property type="entry name" value="PX domain"/>
    <property type="match status" value="1"/>
</dbReference>
<feature type="region of interest" description="Disordered" evidence="1">
    <location>
        <begin position="311"/>
        <end position="339"/>
    </location>
</feature>
<dbReference type="Gene3D" id="1.20.1270.60">
    <property type="entry name" value="Arfaptin homology (AH) domain/BAR domain"/>
    <property type="match status" value="1"/>
</dbReference>
<sequence length="475" mass="52586">MEISVGPAGRVGDGVNAYFVYKVTSDADDVSNNNSADDNSSTAQVVDRRYSDFLWLHEQLSKQCAGFIIPPLPAKVVGILQGPEFLEHRRAGLERFLRKVVQHDELKNTNHFKSFLECSPVELTAIKTASQAVTPPSLAAVAEKTQAINSWWGKAVQRISENDSFKLLAAKAGHEITNSSTIEDPGFEELIKYVRELHNQVRVLKAKIHVADQQNKLTAGAYCDLIESLHAIADTEDAYSDIPTNDFSAVLSLLDTRARQTDSELERFELLVKDFSRWMHSVKNAISVREDRRLHYQAKLAAKKAKDAQVAARAETSNNNESTKSPRFPITPSSNNNSAEQLNHDLAAAKEEFEKVHARVVSEIARFRADKSAELRQMFADFATLQARNSAELSEVLASSMKTLQSPLPTKSTFSKSSRFLSLSSISDDSNQTEDELDDSLRKMSVRPAATPEVAAPDAKQQEAVKVDPLTDVSL</sequence>
<organism evidence="3 4">
    <name type="scientific">Globisporangium ultimum (strain ATCC 200006 / CBS 805.95 / DAOM BR144)</name>
    <name type="common">Pythium ultimum</name>
    <dbReference type="NCBI Taxonomy" id="431595"/>
    <lineage>
        <taxon>Eukaryota</taxon>
        <taxon>Sar</taxon>
        <taxon>Stramenopiles</taxon>
        <taxon>Oomycota</taxon>
        <taxon>Peronosporomycetes</taxon>
        <taxon>Pythiales</taxon>
        <taxon>Pythiaceae</taxon>
        <taxon>Globisporangium</taxon>
    </lineage>
</organism>
<evidence type="ECO:0000313" key="3">
    <source>
        <dbReference type="EnsemblProtists" id="PYU1_T003358"/>
    </source>
</evidence>
<dbReference type="Pfam" id="PF09325">
    <property type="entry name" value="Vps5"/>
    <property type="match status" value="1"/>
</dbReference>
<dbReference type="OMA" id="HEVDRRY"/>
<feature type="region of interest" description="Disordered" evidence="1">
    <location>
        <begin position="425"/>
        <end position="475"/>
    </location>
</feature>
<feature type="compositionally biased region" description="Polar residues" evidence="1">
    <location>
        <begin position="315"/>
        <end position="339"/>
    </location>
</feature>
<dbReference type="PANTHER" id="PTHR10555:SF170">
    <property type="entry name" value="FI18122P1"/>
    <property type="match status" value="1"/>
</dbReference>
<reference evidence="4" key="2">
    <citation type="submission" date="2010-04" db="EMBL/GenBank/DDBJ databases">
        <authorList>
            <person name="Buell R."/>
            <person name="Hamilton J."/>
            <person name="Hostetler J."/>
        </authorList>
    </citation>
    <scope>NUCLEOTIDE SEQUENCE [LARGE SCALE GENOMIC DNA]</scope>
    <source>
        <strain evidence="4">DAOM:BR144</strain>
    </source>
</reference>
<dbReference type="Proteomes" id="UP000019132">
    <property type="component" value="Unassembled WGS sequence"/>
</dbReference>
<dbReference type="AlphaFoldDB" id="K3WEG7"/>
<dbReference type="VEuPathDB" id="FungiDB:PYU1_G003348"/>
<proteinExistence type="predicted"/>
<protein>
    <recommendedName>
        <fullName evidence="2">PX domain-containing protein</fullName>
    </recommendedName>
</protein>
<keyword evidence="4" id="KW-1185">Reference proteome</keyword>
<accession>K3WEG7</accession>
<dbReference type="InterPro" id="IPR001683">
    <property type="entry name" value="PX_dom"/>
</dbReference>
<dbReference type="EnsemblProtists" id="PYU1_T003358">
    <property type="protein sequence ID" value="PYU1_T003358"/>
    <property type="gene ID" value="PYU1_G003348"/>
</dbReference>
<dbReference type="PANTHER" id="PTHR10555">
    <property type="entry name" value="SORTING NEXIN"/>
    <property type="match status" value="1"/>
</dbReference>
<dbReference type="InterPro" id="IPR036871">
    <property type="entry name" value="PX_dom_sf"/>
</dbReference>
<dbReference type="STRING" id="431595.K3WEG7"/>
<dbReference type="eggNOG" id="KOG2273">
    <property type="taxonomic scope" value="Eukaryota"/>
</dbReference>